<dbReference type="AlphaFoldDB" id="H0ULU5"/>
<dbReference type="GO" id="GO:0005829">
    <property type="term" value="C:cytosol"/>
    <property type="evidence" value="ECO:0007669"/>
    <property type="project" value="TreeGrafter"/>
</dbReference>
<keyword evidence="8 12" id="KW-0238">DNA-binding</keyword>
<dbReference type="InterPro" id="IPR007692">
    <property type="entry name" value="DNA_helicase_DnaB"/>
</dbReference>
<dbReference type="InterPro" id="IPR007693">
    <property type="entry name" value="DNA_helicase_DnaB-like_N"/>
</dbReference>
<evidence type="ECO:0000313" key="14">
    <source>
        <dbReference type="EMBL" id="EHM13586.1"/>
    </source>
</evidence>
<dbReference type="GO" id="GO:0005524">
    <property type="term" value="F:ATP binding"/>
    <property type="evidence" value="ECO:0007669"/>
    <property type="project" value="UniProtKB-UniRule"/>
</dbReference>
<dbReference type="RefSeq" id="WP_008523179.1">
    <property type="nucleotide sequence ID" value="NZ_CM001376.1"/>
</dbReference>
<evidence type="ECO:0000256" key="8">
    <source>
        <dbReference type="ARBA" id="ARBA00023125"/>
    </source>
</evidence>
<dbReference type="PANTHER" id="PTHR30153:SF2">
    <property type="entry name" value="REPLICATIVE DNA HELICASE"/>
    <property type="match status" value="1"/>
</dbReference>
<keyword evidence="15" id="KW-1185">Reference proteome</keyword>
<evidence type="ECO:0000313" key="15">
    <source>
        <dbReference type="Proteomes" id="UP000003806"/>
    </source>
</evidence>
<keyword evidence="5 12" id="KW-0378">Hydrolase</keyword>
<dbReference type="EC" id="5.6.2.3" evidence="11 12"/>
<dbReference type="FunFam" id="3.40.50.300:FF:000351">
    <property type="entry name" value="Replicative DNA helicase"/>
    <property type="match status" value="1"/>
</dbReference>
<keyword evidence="3 12" id="KW-0235">DNA replication</keyword>
<gene>
    <name evidence="14" type="ORF">JonanDRAFT_1220</name>
</gene>
<evidence type="ECO:0000256" key="6">
    <source>
        <dbReference type="ARBA" id="ARBA00022806"/>
    </source>
</evidence>
<evidence type="ECO:0000256" key="4">
    <source>
        <dbReference type="ARBA" id="ARBA00022741"/>
    </source>
</evidence>
<dbReference type="Proteomes" id="UP000003806">
    <property type="component" value="Chromosome"/>
</dbReference>
<evidence type="ECO:0000256" key="1">
    <source>
        <dbReference type="ARBA" id="ARBA00008428"/>
    </source>
</evidence>
<keyword evidence="4 12" id="KW-0547">Nucleotide-binding</keyword>
<dbReference type="NCBIfam" id="TIGR00665">
    <property type="entry name" value="DnaB"/>
    <property type="match status" value="1"/>
</dbReference>
<dbReference type="eggNOG" id="COG0305">
    <property type="taxonomic scope" value="Bacteria"/>
</dbReference>
<dbReference type="HOGENOM" id="CLU_005373_0_0_0"/>
<dbReference type="CDD" id="cd00984">
    <property type="entry name" value="DnaB_C"/>
    <property type="match status" value="1"/>
</dbReference>
<accession>H0ULU5</accession>
<dbReference type="PROSITE" id="PS51199">
    <property type="entry name" value="SF4_HELICASE"/>
    <property type="match status" value="1"/>
</dbReference>
<dbReference type="InterPro" id="IPR027417">
    <property type="entry name" value="P-loop_NTPase"/>
</dbReference>
<dbReference type="GO" id="GO:0043139">
    <property type="term" value="F:5'-3' DNA helicase activity"/>
    <property type="evidence" value="ECO:0007669"/>
    <property type="project" value="UniProtKB-EC"/>
</dbReference>
<keyword evidence="2 12" id="KW-0639">Primosome</keyword>
<dbReference type="SUPFAM" id="SSF48024">
    <property type="entry name" value="N-terminal domain of DnaB helicase"/>
    <property type="match status" value="1"/>
</dbReference>
<dbReference type="GO" id="GO:1990077">
    <property type="term" value="C:primosome complex"/>
    <property type="evidence" value="ECO:0007669"/>
    <property type="project" value="UniProtKB-UniRule"/>
</dbReference>
<dbReference type="OrthoDB" id="9773982at2"/>
<dbReference type="InterPro" id="IPR007694">
    <property type="entry name" value="DNA_helicase_DnaB-like_C"/>
</dbReference>
<proteinExistence type="inferred from homology"/>
<evidence type="ECO:0000256" key="5">
    <source>
        <dbReference type="ARBA" id="ARBA00022801"/>
    </source>
</evidence>
<evidence type="ECO:0000256" key="2">
    <source>
        <dbReference type="ARBA" id="ARBA00022515"/>
    </source>
</evidence>
<evidence type="ECO:0000256" key="12">
    <source>
        <dbReference type="RuleBase" id="RU362085"/>
    </source>
</evidence>
<organism evidence="14 15">
    <name type="scientific">Jonquetella anthropi DSM 22815</name>
    <dbReference type="NCBI Taxonomy" id="885272"/>
    <lineage>
        <taxon>Bacteria</taxon>
        <taxon>Thermotogati</taxon>
        <taxon>Synergistota</taxon>
        <taxon>Synergistia</taxon>
        <taxon>Synergistales</taxon>
        <taxon>Dethiosulfovibrionaceae</taxon>
        <taxon>Jonquetella</taxon>
    </lineage>
</organism>
<dbReference type="NCBIfam" id="NF004384">
    <property type="entry name" value="PRK05748.1"/>
    <property type="match status" value="1"/>
</dbReference>
<evidence type="ECO:0000256" key="7">
    <source>
        <dbReference type="ARBA" id="ARBA00022840"/>
    </source>
</evidence>
<name>H0ULU5_9BACT</name>
<dbReference type="InterPro" id="IPR016136">
    <property type="entry name" value="DNA_helicase_N/primase_C"/>
</dbReference>
<keyword evidence="9" id="KW-0413">Isomerase</keyword>
<sequence length="453" mass="50442">MPVPQVRSLPSSPEAERAVIGGCLLDRNALIEVQDILSPDDFFDAQPRRVFEVMCDMTRRERPVDVLTTKDELNRRGDGDPASDQNFLVECADMLPTAANAAYYARIVQERALRRRVIQAGQKIAQLGYEGQCETEELLEEAERMIFEISRRRNSSNFQRVGDLLSEAIEQIQAACARDGDLTTGVPTGFSELDRLTGGLQRGALNILAARPSMGKTALALNVARNVAVKQGKPVLVFSLEMGALQLAQRLLGAESRINIHDMFSGLMQGGDWVHLTEAASVLDKVPLYIDDRSLMSTMELKAQCRRFKAQHEDLGLIVVDYLQLMNSARQAESKQQEVAEISRGLKAVARELDVPVLALSQLSRAVESRNDKRPQLSDLRDSGAIEQDADLVAFLFRPEYYDKDKDPEETSSVSFVDIAKHRNGPTGTANLVFIKEFTRFEDASTRLDPSRM</sequence>
<dbReference type="Gene3D" id="3.40.50.300">
    <property type="entry name" value="P-loop containing nucleotide triphosphate hydrolases"/>
    <property type="match status" value="1"/>
</dbReference>
<dbReference type="GO" id="GO:0003677">
    <property type="term" value="F:DNA binding"/>
    <property type="evidence" value="ECO:0007669"/>
    <property type="project" value="UniProtKB-UniRule"/>
</dbReference>
<dbReference type="Gene3D" id="1.10.860.10">
    <property type="entry name" value="DNAb Helicase, Chain A"/>
    <property type="match status" value="1"/>
</dbReference>
<keyword evidence="6 12" id="KW-0347">Helicase</keyword>
<dbReference type="EMBL" id="CM001376">
    <property type="protein sequence ID" value="EHM13586.1"/>
    <property type="molecule type" value="Genomic_DNA"/>
</dbReference>
<dbReference type="Pfam" id="PF03796">
    <property type="entry name" value="DnaB_C"/>
    <property type="match status" value="1"/>
</dbReference>
<keyword evidence="7 12" id="KW-0067">ATP-binding</keyword>
<dbReference type="STRING" id="885272.JonanDRAFT_1220"/>
<evidence type="ECO:0000256" key="9">
    <source>
        <dbReference type="ARBA" id="ARBA00023235"/>
    </source>
</evidence>
<dbReference type="SUPFAM" id="SSF52540">
    <property type="entry name" value="P-loop containing nucleoside triphosphate hydrolases"/>
    <property type="match status" value="1"/>
</dbReference>
<comment type="catalytic activity">
    <reaction evidence="10 12">
        <text>ATP + H2O = ADP + phosphate + H(+)</text>
        <dbReference type="Rhea" id="RHEA:13065"/>
        <dbReference type="ChEBI" id="CHEBI:15377"/>
        <dbReference type="ChEBI" id="CHEBI:15378"/>
        <dbReference type="ChEBI" id="CHEBI:30616"/>
        <dbReference type="ChEBI" id="CHEBI:43474"/>
        <dbReference type="ChEBI" id="CHEBI:456216"/>
        <dbReference type="EC" id="5.6.2.3"/>
    </reaction>
</comment>
<evidence type="ECO:0000256" key="3">
    <source>
        <dbReference type="ARBA" id="ARBA00022705"/>
    </source>
</evidence>
<dbReference type="Pfam" id="PF00772">
    <property type="entry name" value="DnaB"/>
    <property type="match status" value="1"/>
</dbReference>
<comment type="function">
    <text evidence="12">The main replicative DNA helicase, it participates in initiation and elongation during chromosome replication. Travels ahead of the DNA replisome, separating dsDNA into templates for DNA synthesis. A processive ATP-dependent 5'-3' DNA helicase it has DNA-dependent ATPase activity.</text>
</comment>
<dbReference type="GO" id="GO:0006269">
    <property type="term" value="P:DNA replication, synthesis of primer"/>
    <property type="evidence" value="ECO:0007669"/>
    <property type="project" value="UniProtKB-UniRule"/>
</dbReference>
<evidence type="ECO:0000256" key="11">
    <source>
        <dbReference type="NCBIfam" id="TIGR00665"/>
    </source>
</evidence>
<evidence type="ECO:0000256" key="10">
    <source>
        <dbReference type="ARBA" id="ARBA00048954"/>
    </source>
</evidence>
<comment type="similarity">
    <text evidence="1 12">Belongs to the helicase family. DnaB subfamily.</text>
</comment>
<dbReference type="PANTHER" id="PTHR30153">
    <property type="entry name" value="REPLICATIVE DNA HELICASE DNAB"/>
    <property type="match status" value="1"/>
</dbReference>
<dbReference type="GO" id="GO:0016887">
    <property type="term" value="F:ATP hydrolysis activity"/>
    <property type="evidence" value="ECO:0007669"/>
    <property type="project" value="RHEA"/>
</dbReference>
<protein>
    <recommendedName>
        <fullName evidence="11 12">Replicative DNA helicase</fullName>
        <ecNumber evidence="11 12">5.6.2.3</ecNumber>
    </recommendedName>
</protein>
<evidence type="ECO:0000259" key="13">
    <source>
        <dbReference type="PROSITE" id="PS51199"/>
    </source>
</evidence>
<reference evidence="14 15" key="1">
    <citation type="submission" date="2011-11" db="EMBL/GenBank/DDBJ databases">
        <title>The Noncontiguous Finished genome of Jonquetella anthropi DSM 22815.</title>
        <authorList>
            <consortium name="US DOE Joint Genome Institute (JGI-PGF)"/>
            <person name="Lucas S."/>
            <person name="Copeland A."/>
            <person name="Lapidus A."/>
            <person name="Glavina del Rio T."/>
            <person name="Dalin E."/>
            <person name="Tice H."/>
            <person name="Bruce D."/>
            <person name="Goodwin L."/>
            <person name="Pitluck S."/>
            <person name="Peters L."/>
            <person name="Mikhailova N."/>
            <person name="Held B."/>
            <person name="Kyrpides N."/>
            <person name="Mavromatis K."/>
            <person name="Ivanova N."/>
            <person name="Markowitz V."/>
            <person name="Cheng J.-F."/>
            <person name="Hugenholtz P."/>
            <person name="Woyke T."/>
            <person name="Wu D."/>
            <person name="Gronow S."/>
            <person name="Wellnitz S."/>
            <person name="Brambilla E."/>
            <person name="Klenk H.-P."/>
            <person name="Eisen J.A."/>
        </authorList>
    </citation>
    <scope>NUCLEOTIDE SEQUENCE [LARGE SCALE GENOMIC DNA]</scope>
    <source>
        <strain evidence="14 15">DSM 22815</strain>
    </source>
</reference>
<feature type="domain" description="SF4 helicase" evidence="13">
    <location>
        <begin position="179"/>
        <end position="448"/>
    </location>
</feature>
<dbReference type="InterPro" id="IPR036185">
    <property type="entry name" value="DNA_heli_DnaB-like_N_sf"/>
</dbReference>